<dbReference type="SMART" id="SM00343">
    <property type="entry name" value="ZnF_C2HC"/>
    <property type="match status" value="2"/>
</dbReference>
<protein>
    <submittedName>
        <fullName evidence="4">GAK5 protein</fullName>
    </submittedName>
</protein>
<feature type="domain" description="CCHC-type" evidence="3">
    <location>
        <begin position="70"/>
        <end position="86"/>
    </location>
</feature>
<keyword evidence="1" id="KW-0519">Myristate</keyword>
<dbReference type="Pfam" id="PF14787">
    <property type="entry name" value="zf-CCHC_5"/>
    <property type="match status" value="1"/>
</dbReference>
<name>A0A7L0LRP5_9SYLV</name>
<dbReference type="InterPro" id="IPR001878">
    <property type="entry name" value="Znf_CCHC"/>
</dbReference>
<evidence type="ECO:0000256" key="2">
    <source>
        <dbReference type="SAM" id="MobiDB-lite"/>
    </source>
</evidence>
<feature type="compositionally biased region" description="Basic and acidic residues" evidence="2">
    <location>
        <begin position="84"/>
        <end position="102"/>
    </location>
</feature>
<comment type="caution">
    <text evidence="4">The sequence shown here is derived from an EMBL/GenBank/DDBJ whole genome shotgun (WGS) entry which is preliminary data.</text>
</comment>
<dbReference type="AlphaFoldDB" id="A0A7L0LRP5"/>
<dbReference type="Proteomes" id="UP000567822">
    <property type="component" value="Unassembled WGS sequence"/>
</dbReference>
<dbReference type="InterPro" id="IPR036875">
    <property type="entry name" value="Znf_CCHC_sf"/>
</dbReference>
<reference evidence="4 5" key="1">
    <citation type="submission" date="2019-09" db="EMBL/GenBank/DDBJ databases">
        <title>Bird 10,000 Genomes (B10K) Project - Family phase.</title>
        <authorList>
            <person name="Zhang G."/>
        </authorList>
    </citation>
    <scope>NUCLEOTIDE SEQUENCE [LARGE SCALE GENOMIC DNA]</scope>
    <source>
        <strain evidence="4">B10K-DU-009-59</strain>
        <tissue evidence="4">Muscle</tissue>
    </source>
</reference>
<evidence type="ECO:0000256" key="1">
    <source>
        <dbReference type="ARBA" id="ARBA00022707"/>
    </source>
</evidence>
<feature type="non-terminal residue" evidence="4">
    <location>
        <position position="122"/>
    </location>
</feature>
<dbReference type="SUPFAM" id="SSF57756">
    <property type="entry name" value="Retrovirus zinc finger-like domains"/>
    <property type="match status" value="1"/>
</dbReference>
<dbReference type="InterPro" id="IPR050195">
    <property type="entry name" value="Primate_lentivir_Gag_pol-like"/>
</dbReference>
<gene>
    <name evidence="4" type="primary">Ervk5_2</name>
    <name evidence="4" type="ORF">SYLVIR_R15038</name>
</gene>
<dbReference type="Gene3D" id="4.10.60.10">
    <property type="entry name" value="Zinc finger, CCHC-type"/>
    <property type="match status" value="1"/>
</dbReference>
<feature type="domain" description="CCHC-type" evidence="3">
    <location>
        <begin position="49"/>
        <end position="65"/>
    </location>
</feature>
<dbReference type="PANTHER" id="PTHR40389:SF2">
    <property type="entry name" value="ENDOGENOUS RETROVIRUS GROUP K MEMBER 24 GAG POLYPROTEIN-RELATED"/>
    <property type="match status" value="1"/>
</dbReference>
<keyword evidence="1" id="KW-0449">Lipoprotein</keyword>
<proteinExistence type="predicted"/>
<dbReference type="PANTHER" id="PTHR40389">
    <property type="entry name" value="ENDOGENOUS RETROVIRUS GROUP K MEMBER 24 GAG POLYPROTEIN-RELATED"/>
    <property type="match status" value="1"/>
</dbReference>
<dbReference type="EMBL" id="VXAN01002097">
    <property type="protein sequence ID" value="NXK70953.1"/>
    <property type="molecule type" value="Genomic_DNA"/>
</dbReference>
<dbReference type="GO" id="GO:0008270">
    <property type="term" value="F:zinc ion binding"/>
    <property type="evidence" value="ECO:0007669"/>
    <property type="project" value="InterPro"/>
</dbReference>
<dbReference type="GO" id="GO:0003676">
    <property type="term" value="F:nucleic acid binding"/>
    <property type="evidence" value="ECO:0007669"/>
    <property type="project" value="InterPro"/>
</dbReference>
<accession>A0A7L0LRP5</accession>
<evidence type="ECO:0000313" key="4">
    <source>
        <dbReference type="EMBL" id="NXK70953.1"/>
    </source>
</evidence>
<keyword evidence="5" id="KW-1185">Reference proteome</keyword>
<organism evidence="4 5">
    <name type="scientific">Sylvietta virens</name>
    <name type="common">Green crombec</name>
    <dbReference type="NCBI Taxonomy" id="208069"/>
    <lineage>
        <taxon>Eukaryota</taxon>
        <taxon>Metazoa</taxon>
        <taxon>Chordata</taxon>
        <taxon>Craniata</taxon>
        <taxon>Vertebrata</taxon>
        <taxon>Euteleostomi</taxon>
        <taxon>Archelosauria</taxon>
        <taxon>Archosauria</taxon>
        <taxon>Dinosauria</taxon>
        <taxon>Saurischia</taxon>
        <taxon>Theropoda</taxon>
        <taxon>Coelurosauria</taxon>
        <taxon>Aves</taxon>
        <taxon>Neognathae</taxon>
        <taxon>Neoaves</taxon>
        <taxon>Telluraves</taxon>
        <taxon>Australaves</taxon>
        <taxon>Passeriformes</taxon>
        <taxon>Sylvioidea</taxon>
        <taxon>Sylviidae</taxon>
        <taxon>Acrocephalinae</taxon>
        <taxon>Sylvietta</taxon>
    </lineage>
</organism>
<evidence type="ECO:0000259" key="3">
    <source>
        <dbReference type="SMART" id="SM00343"/>
    </source>
</evidence>
<evidence type="ECO:0000313" key="5">
    <source>
        <dbReference type="Proteomes" id="UP000567822"/>
    </source>
</evidence>
<sequence length="122" mass="13486">LDQVRNKPDVSLHDFVKVCARVGTEQQEADLLATTLAQQLQVFAKAKVKCFDCGGGGHVNKQGKKKPSQLCPRCKKGFHWSNECRSKHNKDGKPLPRQENSKRGSGSCAPPHNGIQQQQTHT</sequence>
<feature type="region of interest" description="Disordered" evidence="2">
    <location>
        <begin position="84"/>
        <end position="122"/>
    </location>
</feature>
<feature type="non-terminal residue" evidence="4">
    <location>
        <position position="1"/>
    </location>
</feature>